<organism evidence="5 6">
    <name type="scientific">Cupriavidus malaysiensis</name>
    <dbReference type="NCBI Taxonomy" id="367825"/>
    <lineage>
        <taxon>Bacteria</taxon>
        <taxon>Pseudomonadati</taxon>
        <taxon>Pseudomonadota</taxon>
        <taxon>Betaproteobacteria</taxon>
        <taxon>Burkholderiales</taxon>
        <taxon>Burkholderiaceae</taxon>
        <taxon>Cupriavidus</taxon>
    </lineage>
</organism>
<accession>A0ABM6F3J9</accession>
<name>A0ABM6F3J9_9BURK</name>
<dbReference type="InterPro" id="IPR041698">
    <property type="entry name" value="Methyltransf_25"/>
</dbReference>
<evidence type="ECO:0000256" key="3">
    <source>
        <dbReference type="ARBA" id="ARBA00022691"/>
    </source>
</evidence>
<dbReference type="Pfam" id="PF13649">
    <property type="entry name" value="Methyltransf_25"/>
    <property type="match status" value="1"/>
</dbReference>
<dbReference type="Gene3D" id="3.40.50.150">
    <property type="entry name" value="Vaccinia Virus protein VP39"/>
    <property type="match status" value="1"/>
</dbReference>
<dbReference type="EMBL" id="CP017754">
    <property type="protein sequence ID" value="AOZ05781.1"/>
    <property type="molecule type" value="Genomic_DNA"/>
</dbReference>
<evidence type="ECO:0000313" key="6">
    <source>
        <dbReference type="Proteomes" id="UP000177515"/>
    </source>
</evidence>
<dbReference type="PANTHER" id="PTHR43464:SF19">
    <property type="entry name" value="UBIQUINONE BIOSYNTHESIS O-METHYLTRANSFERASE, MITOCHONDRIAL"/>
    <property type="match status" value="1"/>
</dbReference>
<evidence type="ECO:0000313" key="5">
    <source>
        <dbReference type="EMBL" id="AOZ05781.1"/>
    </source>
</evidence>
<feature type="domain" description="Methyltransferase" evidence="4">
    <location>
        <begin position="35"/>
        <end position="108"/>
    </location>
</feature>
<reference evidence="5 6" key="1">
    <citation type="submission" date="2016-10" db="EMBL/GenBank/DDBJ databases">
        <title>Complete genome sequences of three Cupriavidus strains isolated from various Malaysian environments.</title>
        <authorList>
            <person name="Abdullah A.A.-A."/>
            <person name="Shafie N.A.H."/>
            <person name="Lau N.S."/>
        </authorList>
    </citation>
    <scope>NUCLEOTIDE SEQUENCE [LARGE SCALE GENOMIC DNA]</scope>
    <source>
        <strain evidence="5 6">USMAA1020</strain>
    </source>
</reference>
<keyword evidence="3" id="KW-0949">S-adenosyl-L-methionine</keyword>
<dbReference type="InterPro" id="IPR029063">
    <property type="entry name" value="SAM-dependent_MTases_sf"/>
</dbReference>
<evidence type="ECO:0000256" key="2">
    <source>
        <dbReference type="ARBA" id="ARBA00022679"/>
    </source>
</evidence>
<gene>
    <name evidence="5" type="ORF">BKK80_08135</name>
</gene>
<keyword evidence="2" id="KW-0808">Transferase</keyword>
<evidence type="ECO:0000259" key="4">
    <source>
        <dbReference type="Pfam" id="PF13649"/>
    </source>
</evidence>
<proteinExistence type="predicted"/>
<dbReference type="PANTHER" id="PTHR43464">
    <property type="entry name" value="METHYLTRANSFERASE"/>
    <property type="match status" value="1"/>
</dbReference>
<dbReference type="RefSeq" id="WP_071012160.1">
    <property type="nucleotide sequence ID" value="NZ_CP017754.1"/>
</dbReference>
<dbReference type="SUPFAM" id="SSF53335">
    <property type="entry name" value="S-adenosyl-L-methionine-dependent methyltransferases"/>
    <property type="match status" value="1"/>
</dbReference>
<dbReference type="GO" id="GO:0032259">
    <property type="term" value="P:methylation"/>
    <property type="evidence" value="ECO:0007669"/>
    <property type="project" value="UniProtKB-KW"/>
</dbReference>
<protein>
    <submittedName>
        <fullName evidence="5">SAM-dependent methyltransferase</fullName>
    </submittedName>
</protein>
<dbReference type="CDD" id="cd02440">
    <property type="entry name" value="AdoMet_MTases"/>
    <property type="match status" value="1"/>
</dbReference>
<keyword evidence="1 5" id="KW-0489">Methyltransferase</keyword>
<dbReference type="GO" id="GO:0008168">
    <property type="term" value="F:methyltransferase activity"/>
    <property type="evidence" value="ECO:0007669"/>
    <property type="project" value="UniProtKB-KW"/>
</dbReference>
<keyword evidence="6" id="KW-1185">Reference proteome</keyword>
<dbReference type="Proteomes" id="UP000177515">
    <property type="component" value="Chromosome 1"/>
</dbReference>
<sequence>MAIPGASPAASHPGLGEPSSWVTRWAHLVRPGGRVLDLACGGGRHARWFAQRGHTVLGVDRDAQAVAALPAGVAGRQADLEQGDWPLAGEAPFDAIVVTNYLHRPLWPHLLGALAPGGVLIYETFASGNETVGRPSNPDFLLRPGELLEAVHGHLRVVGYEDGLLQVPKTAFVQRLCAVRETAREQGAAGPPRYPLPA</sequence>
<evidence type="ECO:0000256" key="1">
    <source>
        <dbReference type="ARBA" id="ARBA00022603"/>
    </source>
</evidence>